<organism evidence="1 2">
    <name type="scientific">Brassica napus</name>
    <name type="common">Rape</name>
    <dbReference type="NCBI Taxonomy" id="3708"/>
    <lineage>
        <taxon>Eukaryota</taxon>
        <taxon>Viridiplantae</taxon>
        <taxon>Streptophyta</taxon>
        <taxon>Embryophyta</taxon>
        <taxon>Tracheophyta</taxon>
        <taxon>Spermatophyta</taxon>
        <taxon>Magnoliopsida</taxon>
        <taxon>eudicotyledons</taxon>
        <taxon>Gunneridae</taxon>
        <taxon>Pentapetalae</taxon>
        <taxon>rosids</taxon>
        <taxon>malvids</taxon>
        <taxon>Brassicales</taxon>
        <taxon>Brassicaceae</taxon>
        <taxon>Brassiceae</taxon>
        <taxon>Brassica</taxon>
    </lineage>
</organism>
<dbReference type="Proteomes" id="UP000824890">
    <property type="component" value="Unassembled WGS sequence"/>
</dbReference>
<keyword evidence="2" id="KW-1185">Reference proteome</keyword>
<name>A0ABQ7YJT7_BRANA</name>
<dbReference type="EMBL" id="JAGKQM010000017">
    <property type="protein sequence ID" value="KAH0868049.1"/>
    <property type="molecule type" value="Genomic_DNA"/>
</dbReference>
<protein>
    <submittedName>
        <fullName evidence="1">Uncharacterized protein</fullName>
    </submittedName>
</protein>
<evidence type="ECO:0000313" key="1">
    <source>
        <dbReference type="EMBL" id="KAH0868049.1"/>
    </source>
</evidence>
<reference evidence="1 2" key="1">
    <citation type="submission" date="2021-05" db="EMBL/GenBank/DDBJ databases">
        <title>Genome Assembly of Synthetic Allotetraploid Brassica napus Reveals Homoeologous Exchanges between Subgenomes.</title>
        <authorList>
            <person name="Davis J.T."/>
        </authorList>
    </citation>
    <scope>NUCLEOTIDE SEQUENCE [LARGE SCALE GENOMIC DNA]</scope>
    <source>
        <strain evidence="2">cv. Da-Ae</strain>
        <tissue evidence="1">Seedling</tissue>
    </source>
</reference>
<dbReference type="PANTHER" id="PTHR47864">
    <property type="entry name" value="TRANSMEMBRANE PROTEIN"/>
    <property type="match status" value="1"/>
</dbReference>
<gene>
    <name evidence="1" type="ORF">HID58_075071</name>
</gene>
<evidence type="ECO:0000313" key="2">
    <source>
        <dbReference type="Proteomes" id="UP000824890"/>
    </source>
</evidence>
<sequence length="125" mass="14790">VTSSLVLPSSVYNGASESLFFYFFLKRKKFTADGKVWNVYLQADPNNTYLREDSFEDFEELKIIFEQNTATGHKEQYTCKHVISRKSFPIERKLERMHITRKGFARKLQKSKRWVKEAEDKANNI</sequence>
<dbReference type="PANTHER" id="PTHR47864:SF8">
    <property type="entry name" value="MYB_SANT-LIKE DOMAIN-CONTAINING PROTEIN"/>
    <property type="match status" value="1"/>
</dbReference>
<accession>A0ABQ7YJT7</accession>
<dbReference type="InterPro" id="IPR055314">
    <property type="entry name" value="At2g29880-like"/>
</dbReference>
<comment type="caution">
    <text evidence="1">The sequence shown here is derived from an EMBL/GenBank/DDBJ whole genome shotgun (WGS) entry which is preliminary data.</text>
</comment>
<feature type="non-terminal residue" evidence="1">
    <location>
        <position position="1"/>
    </location>
</feature>
<proteinExistence type="predicted"/>